<protein>
    <submittedName>
        <fullName evidence="2">Uncharacterized protein</fullName>
    </submittedName>
</protein>
<feature type="compositionally biased region" description="Pro residues" evidence="1">
    <location>
        <begin position="506"/>
        <end position="515"/>
    </location>
</feature>
<feature type="compositionally biased region" description="Low complexity" evidence="1">
    <location>
        <begin position="459"/>
        <end position="471"/>
    </location>
</feature>
<reference evidence="2 3" key="1">
    <citation type="journal article" date="2012" name="Appl. Environ. Microbiol.">
        <title>Short-read sequencing for genomic analysis of the brown rot fungus Fibroporia radiculosa.</title>
        <authorList>
            <person name="Tang J.D."/>
            <person name="Perkins A.D."/>
            <person name="Sonstegard T.S."/>
            <person name="Schroeder S.G."/>
            <person name="Burgess S.C."/>
            <person name="Diehl S.V."/>
        </authorList>
    </citation>
    <scope>NUCLEOTIDE SEQUENCE [LARGE SCALE GENOMIC DNA]</scope>
    <source>
        <strain evidence="2 3">TFFH 294</strain>
    </source>
</reference>
<feature type="compositionally biased region" description="Polar residues" evidence="1">
    <location>
        <begin position="214"/>
        <end position="225"/>
    </location>
</feature>
<feature type="compositionally biased region" description="Polar residues" evidence="1">
    <location>
        <begin position="472"/>
        <end position="484"/>
    </location>
</feature>
<feature type="compositionally biased region" description="Polar residues" evidence="1">
    <location>
        <begin position="87"/>
        <end position="97"/>
    </location>
</feature>
<organism evidence="2 3">
    <name type="scientific">Fibroporia radiculosa</name>
    <dbReference type="NCBI Taxonomy" id="599839"/>
    <lineage>
        <taxon>Eukaryota</taxon>
        <taxon>Fungi</taxon>
        <taxon>Dikarya</taxon>
        <taxon>Basidiomycota</taxon>
        <taxon>Agaricomycotina</taxon>
        <taxon>Agaricomycetes</taxon>
        <taxon>Polyporales</taxon>
        <taxon>Fibroporiaceae</taxon>
        <taxon>Fibroporia</taxon>
    </lineage>
</organism>
<dbReference type="EMBL" id="HE797179">
    <property type="protein sequence ID" value="CCM05092.1"/>
    <property type="molecule type" value="Genomic_DNA"/>
</dbReference>
<evidence type="ECO:0000313" key="2">
    <source>
        <dbReference type="EMBL" id="CCM05092.1"/>
    </source>
</evidence>
<feature type="compositionally biased region" description="Polar residues" evidence="1">
    <location>
        <begin position="491"/>
        <end position="501"/>
    </location>
</feature>
<dbReference type="InParanoid" id="J4I0G2"/>
<feature type="compositionally biased region" description="Polar residues" evidence="1">
    <location>
        <begin position="29"/>
        <end position="44"/>
    </location>
</feature>
<feature type="region of interest" description="Disordered" evidence="1">
    <location>
        <begin position="307"/>
        <end position="346"/>
    </location>
</feature>
<feature type="compositionally biased region" description="Polar residues" evidence="1">
    <location>
        <begin position="140"/>
        <end position="161"/>
    </location>
</feature>
<evidence type="ECO:0000313" key="3">
    <source>
        <dbReference type="Proteomes" id="UP000006352"/>
    </source>
</evidence>
<feature type="region of interest" description="Disordered" evidence="1">
    <location>
        <begin position="111"/>
        <end position="249"/>
    </location>
</feature>
<feature type="compositionally biased region" description="Basic residues" evidence="1">
    <location>
        <begin position="175"/>
        <end position="184"/>
    </location>
</feature>
<keyword evidence="3" id="KW-1185">Reference proteome</keyword>
<feature type="region of interest" description="Disordered" evidence="1">
    <location>
        <begin position="79"/>
        <end position="98"/>
    </location>
</feature>
<sequence length="705" mass="74067">MHLLQKALQIKEFNQGLGETRRDTILGDPTTSRKVFAQSSQRSQPVDPEVDVGESEEESARKIKPRQAASEETFLVAVNFDSPPPTTQAHRSSSVLSTPILADTRPATLYVSRTYASRRRSTPSRSRPNTPGASVANFRSRPNTPSASVANSRSRPNTPSASVAGLRASAETPVTRKRGRPRKHSLPDSPFDPILTKKPRGQSTQRDSDVPKRTISQPRESSSVVRTAGSRGRVASSVPPPISSRTLPTGLPGIAATKQKLVPYINVPPLPPDYRSGGVPLLQQADISVLALHETAGELSIRGRRAAPADMAEHLQSHSANRPSNGLKGTYQAPSSLPTPPTVAASAPPVQVDLSISQHAVIPRPLPRTISIAQSTDRRAPAPLSSAVPQTTSASPRQGVSAGPSQSGDIGRRQSANMNLGQSTTIDPSQGEGVGSRQGASIASPQSVTTGFPTGASKSPPQNRSPRPRQNASSGPIQSASLGPSQDAVISPSQSTSTGPAQSAAPGPPLTLPPPVPQAPIASLLRPSFIYLSHAPPVSPVRQYQTAKLLHEALAARVSASLAARQPTRSTVSASSAHTRNTGALVRFQGGYSIVRGEDMGVTESILRDIAADVVSASGVAIELADRHRTTLQIMGITGTLRLPCRCAAADGQNPYMCGGLMTVTTMETSIPVGTIPQARMYGFRILIDVGHGGAMDFIQQNVAA</sequence>
<evidence type="ECO:0000256" key="1">
    <source>
        <dbReference type="SAM" id="MobiDB-lite"/>
    </source>
</evidence>
<gene>
    <name evidence="2" type="ORF">FIBRA_07299</name>
</gene>
<dbReference type="HOGENOM" id="CLU_391294_0_0_1"/>
<name>J4I0G2_9APHY</name>
<dbReference type="GeneID" id="24100003"/>
<feature type="region of interest" description="Disordered" evidence="1">
    <location>
        <begin position="376"/>
        <end position="515"/>
    </location>
</feature>
<feature type="compositionally biased region" description="Polar residues" evidence="1">
    <location>
        <begin position="387"/>
        <end position="428"/>
    </location>
</feature>
<feature type="region of interest" description="Disordered" evidence="1">
    <location>
        <begin position="21"/>
        <end position="68"/>
    </location>
</feature>
<accession>J4I0G2</accession>
<dbReference type="AlphaFoldDB" id="J4I0G2"/>
<feature type="compositionally biased region" description="Acidic residues" evidence="1">
    <location>
        <begin position="48"/>
        <end position="57"/>
    </location>
</feature>
<feature type="compositionally biased region" description="Polar residues" evidence="1">
    <location>
        <begin position="438"/>
        <end position="452"/>
    </location>
</feature>
<dbReference type="Proteomes" id="UP000006352">
    <property type="component" value="Unassembled WGS sequence"/>
</dbReference>
<dbReference type="STRING" id="599839.J4I0G2"/>
<dbReference type="RefSeq" id="XP_012184375.1">
    <property type="nucleotide sequence ID" value="XM_012328985.1"/>
</dbReference>
<proteinExistence type="predicted"/>